<proteinExistence type="inferred from homology"/>
<feature type="domain" description="Thioesterase" evidence="3">
    <location>
        <begin position="55"/>
        <end position="134"/>
    </location>
</feature>
<evidence type="ECO:0000256" key="1">
    <source>
        <dbReference type="ARBA" id="ARBA00008324"/>
    </source>
</evidence>
<dbReference type="OrthoDB" id="3477511at2"/>
<dbReference type="PANTHER" id="PTHR21660:SF1">
    <property type="entry name" value="ACYL-COENZYME A THIOESTERASE 13"/>
    <property type="match status" value="1"/>
</dbReference>
<keyword evidence="5" id="KW-1185">Reference proteome</keyword>
<evidence type="ECO:0000313" key="5">
    <source>
        <dbReference type="Proteomes" id="UP000244940"/>
    </source>
</evidence>
<gene>
    <name evidence="4" type="ORF">C4N9_21065</name>
</gene>
<dbReference type="GeneID" id="94367389"/>
<dbReference type="NCBIfam" id="TIGR00369">
    <property type="entry name" value="unchar_dom_1"/>
    <property type="match status" value="1"/>
</dbReference>
<dbReference type="PANTHER" id="PTHR21660">
    <property type="entry name" value="THIOESTERASE SUPERFAMILY MEMBER-RELATED"/>
    <property type="match status" value="1"/>
</dbReference>
<dbReference type="SUPFAM" id="SSF54637">
    <property type="entry name" value="Thioesterase/thiol ester dehydrase-isomerase"/>
    <property type="match status" value="1"/>
</dbReference>
<dbReference type="AlphaFoldDB" id="A0A2U2C3Z8"/>
<keyword evidence="2" id="KW-0378">Hydrolase</keyword>
<name>A0A2U2C3Z8_9RHOB</name>
<dbReference type="Proteomes" id="UP000244940">
    <property type="component" value="Unassembled WGS sequence"/>
</dbReference>
<dbReference type="InterPro" id="IPR029069">
    <property type="entry name" value="HotDog_dom_sf"/>
</dbReference>
<evidence type="ECO:0000259" key="3">
    <source>
        <dbReference type="Pfam" id="PF03061"/>
    </source>
</evidence>
<dbReference type="GO" id="GO:0047617">
    <property type="term" value="F:fatty acyl-CoA hydrolase activity"/>
    <property type="evidence" value="ECO:0007669"/>
    <property type="project" value="InterPro"/>
</dbReference>
<sequence>MTGADDPDRPGNHATHDATYDATGTAKLLGLSLDLEPGQGASVSMPVTPDHANRHGNLHGGLISTVLDTAMGATASYLKGEGGKIPFSTISLTVNFIAPMPLGGIITATGRVMGGGFKTVFVEGIARAEDGTPVAQATGTFKRAPI</sequence>
<dbReference type="InterPro" id="IPR039298">
    <property type="entry name" value="ACOT13"/>
</dbReference>
<dbReference type="RefSeq" id="WP_109535317.1">
    <property type="nucleotide sequence ID" value="NZ_QEYD01000018.1"/>
</dbReference>
<dbReference type="InterPro" id="IPR003736">
    <property type="entry name" value="PAAI_dom"/>
</dbReference>
<evidence type="ECO:0000256" key="2">
    <source>
        <dbReference type="ARBA" id="ARBA00022801"/>
    </source>
</evidence>
<comment type="caution">
    <text evidence="4">The sequence shown here is derived from an EMBL/GenBank/DDBJ whole genome shotgun (WGS) entry which is preliminary data.</text>
</comment>
<dbReference type="Pfam" id="PF03061">
    <property type="entry name" value="4HBT"/>
    <property type="match status" value="1"/>
</dbReference>
<comment type="similarity">
    <text evidence="1">Belongs to the thioesterase PaaI family.</text>
</comment>
<dbReference type="CDD" id="cd03443">
    <property type="entry name" value="PaaI_thioesterase"/>
    <property type="match status" value="1"/>
</dbReference>
<dbReference type="InterPro" id="IPR006683">
    <property type="entry name" value="Thioestr_dom"/>
</dbReference>
<evidence type="ECO:0000313" key="4">
    <source>
        <dbReference type="EMBL" id="PWE26593.1"/>
    </source>
</evidence>
<accession>A0A2U2C3Z8</accession>
<reference evidence="4 5" key="1">
    <citation type="submission" date="2018-05" db="EMBL/GenBank/DDBJ databases">
        <title>Pararhodobacter marina sp. nov., isolated from deep-sea water of the Indian Ocean.</title>
        <authorList>
            <person name="Lai Q.Sr."/>
            <person name="Liu X."/>
            <person name="Shao Z."/>
        </authorList>
    </citation>
    <scope>NUCLEOTIDE SEQUENCE [LARGE SCALE GENOMIC DNA]</scope>
    <source>
        <strain evidence="4 5">CIC4N-9</strain>
    </source>
</reference>
<dbReference type="Gene3D" id="3.10.129.10">
    <property type="entry name" value="Hotdog Thioesterase"/>
    <property type="match status" value="1"/>
</dbReference>
<dbReference type="EMBL" id="QEYD01000018">
    <property type="protein sequence ID" value="PWE26593.1"/>
    <property type="molecule type" value="Genomic_DNA"/>
</dbReference>
<protein>
    <submittedName>
        <fullName evidence="4">PaaI family thioesterase</fullName>
    </submittedName>
</protein>
<organism evidence="4 5">
    <name type="scientific">Pararhodobacter marinus</name>
    <dbReference type="NCBI Taxonomy" id="2184063"/>
    <lineage>
        <taxon>Bacteria</taxon>
        <taxon>Pseudomonadati</taxon>
        <taxon>Pseudomonadota</taxon>
        <taxon>Alphaproteobacteria</taxon>
        <taxon>Rhodobacterales</taxon>
        <taxon>Paracoccaceae</taxon>
        <taxon>Pararhodobacter</taxon>
    </lineage>
</organism>